<protein>
    <recommendedName>
        <fullName evidence="11">Ubiquitin-protein ligase E3A N-terminal zinc-binding domain-containing protein</fullName>
    </recommendedName>
</protein>
<dbReference type="Gene3D" id="2.40.40.50">
    <property type="entry name" value="Ubiquitin fusion degradation protein UFD1, N-terminal domain"/>
    <property type="match status" value="1"/>
</dbReference>
<dbReference type="OrthoDB" id="193703at2759"/>
<feature type="compositionally biased region" description="Polar residues" evidence="3">
    <location>
        <begin position="13"/>
        <end position="25"/>
    </location>
</feature>
<dbReference type="PANTHER" id="PTHR12555">
    <property type="entry name" value="UBIQUITIN FUSION DEGRADATON PROTEIN 1"/>
    <property type="match status" value="1"/>
</dbReference>
<dbReference type="Pfam" id="PF16558">
    <property type="entry name" value="AZUL"/>
    <property type="match status" value="1"/>
</dbReference>
<feature type="compositionally biased region" description="Pro residues" evidence="3">
    <location>
        <begin position="1"/>
        <end position="10"/>
    </location>
</feature>
<dbReference type="InterPro" id="IPR056012">
    <property type="entry name" value="DUF7590"/>
</dbReference>
<evidence type="ECO:0000256" key="3">
    <source>
        <dbReference type="SAM" id="MobiDB-lite"/>
    </source>
</evidence>
<evidence type="ECO:0000256" key="2">
    <source>
        <dbReference type="ARBA" id="ARBA00022786"/>
    </source>
</evidence>
<evidence type="ECO:0000259" key="7">
    <source>
        <dbReference type="Pfam" id="PF24842"/>
    </source>
</evidence>
<evidence type="ECO:0000259" key="6">
    <source>
        <dbReference type="Pfam" id="PF24503"/>
    </source>
</evidence>
<evidence type="ECO:0000313" key="8">
    <source>
        <dbReference type="EMBL" id="KAF1812893.1"/>
    </source>
</evidence>
<feature type="region of interest" description="Disordered" evidence="3">
    <location>
        <begin position="44"/>
        <end position="64"/>
    </location>
</feature>
<comment type="similarity">
    <text evidence="1">Belongs to the UFD1 family.</text>
</comment>
<dbReference type="Pfam" id="PF24503">
    <property type="entry name" value="DUF7590"/>
    <property type="match status" value="1"/>
</dbReference>
<dbReference type="EMBL" id="ML975156">
    <property type="protein sequence ID" value="KAF1812893.1"/>
    <property type="molecule type" value="Genomic_DNA"/>
</dbReference>
<dbReference type="Proteomes" id="UP000504638">
    <property type="component" value="Unplaced"/>
</dbReference>
<keyword evidence="2" id="KW-0833">Ubl conjugation pathway</keyword>
<proteinExistence type="inferred from homology"/>
<feature type="domain" description="DUF7590" evidence="6">
    <location>
        <begin position="299"/>
        <end position="420"/>
    </location>
</feature>
<feature type="domain" description="Ubiquitin fusion degradation protein UFD1 N-terminal subdomain 1" evidence="4">
    <location>
        <begin position="93"/>
        <end position="139"/>
    </location>
</feature>
<dbReference type="Pfam" id="PF24842">
    <property type="entry name" value="UFD1_N2"/>
    <property type="match status" value="1"/>
</dbReference>
<dbReference type="GO" id="GO:0006511">
    <property type="term" value="P:ubiquitin-dependent protein catabolic process"/>
    <property type="evidence" value="ECO:0007669"/>
    <property type="project" value="InterPro"/>
</dbReference>
<dbReference type="GO" id="GO:0031593">
    <property type="term" value="F:polyubiquitin modification-dependent protein binding"/>
    <property type="evidence" value="ECO:0007669"/>
    <property type="project" value="TreeGrafter"/>
</dbReference>
<accession>A0A6G1G4A5</accession>
<dbReference type="GO" id="GO:0034098">
    <property type="term" value="C:VCP-NPL4-UFD1 AAA ATPase complex"/>
    <property type="evidence" value="ECO:0007669"/>
    <property type="project" value="TreeGrafter"/>
</dbReference>
<dbReference type="InterPro" id="IPR032353">
    <property type="entry name" value="AZUL"/>
</dbReference>
<evidence type="ECO:0000313" key="10">
    <source>
        <dbReference type="RefSeq" id="XP_033534524.1"/>
    </source>
</evidence>
<gene>
    <name evidence="8 10" type="ORF">P152DRAFT_473426</name>
</gene>
<reference evidence="10" key="2">
    <citation type="submission" date="2020-04" db="EMBL/GenBank/DDBJ databases">
        <authorList>
            <consortium name="NCBI Genome Project"/>
        </authorList>
    </citation>
    <scope>NUCLEOTIDE SEQUENCE</scope>
    <source>
        <strain evidence="10">CBS 781.70</strain>
    </source>
</reference>
<dbReference type="InterPro" id="IPR004854">
    <property type="entry name" value="Ufd1-like"/>
</dbReference>
<evidence type="ECO:0000259" key="4">
    <source>
        <dbReference type="Pfam" id="PF03152"/>
    </source>
</evidence>
<feature type="domain" description="Ubiquitin fusion degradation protein UFD1 N-terminal subdomain 2" evidence="7">
    <location>
        <begin position="183"/>
        <end position="274"/>
    </location>
</feature>
<evidence type="ECO:0000256" key="1">
    <source>
        <dbReference type="ARBA" id="ARBA00006043"/>
    </source>
</evidence>
<dbReference type="AlphaFoldDB" id="A0A6G1G4A5"/>
<keyword evidence="9" id="KW-1185">Reference proteome</keyword>
<reference evidence="8 10" key="1">
    <citation type="submission" date="2020-01" db="EMBL/GenBank/DDBJ databases">
        <authorList>
            <consortium name="DOE Joint Genome Institute"/>
            <person name="Haridas S."/>
            <person name="Albert R."/>
            <person name="Binder M."/>
            <person name="Bloem J."/>
            <person name="Labutti K."/>
            <person name="Salamov A."/>
            <person name="Andreopoulos B."/>
            <person name="Baker S.E."/>
            <person name="Barry K."/>
            <person name="Bills G."/>
            <person name="Bluhm B.H."/>
            <person name="Cannon C."/>
            <person name="Castanera R."/>
            <person name="Culley D.E."/>
            <person name="Daum C."/>
            <person name="Ezra D."/>
            <person name="Gonzalez J.B."/>
            <person name="Henrissat B."/>
            <person name="Kuo A."/>
            <person name="Liang C."/>
            <person name="Lipzen A."/>
            <person name="Lutzoni F."/>
            <person name="Magnuson J."/>
            <person name="Mondo S."/>
            <person name="Nolan M."/>
            <person name="Ohm R."/>
            <person name="Pangilinan J."/>
            <person name="Park H.-J."/>
            <person name="Ramirez L."/>
            <person name="Alfaro M."/>
            <person name="Sun H."/>
            <person name="Tritt A."/>
            <person name="Yoshinaga Y."/>
            <person name="Zwiers L.-H."/>
            <person name="Turgeon B.G."/>
            <person name="Goodwin S.B."/>
            <person name="Spatafora J.W."/>
            <person name="Crous P.W."/>
            <person name="Grigoriev I.V."/>
        </authorList>
    </citation>
    <scope>NUCLEOTIDE SEQUENCE</scope>
    <source>
        <strain evidence="8 10">CBS 781.70</strain>
    </source>
</reference>
<evidence type="ECO:0000259" key="5">
    <source>
        <dbReference type="Pfam" id="PF16558"/>
    </source>
</evidence>
<evidence type="ECO:0008006" key="11">
    <source>
        <dbReference type="Google" id="ProtNLM"/>
    </source>
</evidence>
<feature type="region of interest" description="Disordered" evidence="3">
    <location>
        <begin position="1"/>
        <end position="26"/>
    </location>
</feature>
<organism evidence="8">
    <name type="scientific">Eremomyces bilateralis CBS 781.70</name>
    <dbReference type="NCBI Taxonomy" id="1392243"/>
    <lineage>
        <taxon>Eukaryota</taxon>
        <taxon>Fungi</taxon>
        <taxon>Dikarya</taxon>
        <taxon>Ascomycota</taxon>
        <taxon>Pezizomycotina</taxon>
        <taxon>Dothideomycetes</taxon>
        <taxon>Dothideomycetes incertae sedis</taxon>
        <taxon>Eremomycetales</taxon>
        <taxon>Eremomycetaceae</taxon>
        <taxon>Eremomyces</taxon>
    </lineage>
</organism>
<dbReference type="Gene3D" id="6.10.130.10">
    <property type="entry name" value="Ubiquitin-protein ligase E3A, N-terminal zinc-binding domain (AZUL)"/>
    <property type="match status" value="1"/>
</dbReference>
<dbReference type="InterPro" id="IPR042556">
    <property type="entry name" value="AZUL_sf"/>
</dbReference>
<sequence length="851" mass="94016">MSNPSTPFPAPSWSRQFTISHSPTSLPGDKLLLPSSALEELLAASPVTTGPQRGPSTNAFSRWDSPDRWDAFERSVQSGEAGGYGTIGEERQRQLPHPLTFRVVNPRNGRVVYAGVREFSAEEGTVVVSGFLREALGLRGVVKNKEARIEALRGRDENVEMQDSEEEEEEEEAVTVHATSVPKGTYVKLRPLEPGYDPEDWRALLQEHLRSNYTTLTKSSILVVPSGRLVAATNADSNQRRKVREQFRFLIDELKPESDAICIVDTDLEVDIEALDEEQARETLRRIVEKREKKGEKGGSSAGGTLDLFRKVEGWVKEDEYVDYEIPSWDRSQGLEIELVANLGVEDAEVDLLISPSGARQRARPRDDEFVWADLTSRYPKRIRLNPTNVELETAESIYVSVYAYPTSSSSYGLRSFTIRVLPFDSKSQQPPGTSIIAEKTPAQPGEEICPNCQNSIPSRTLHLHTSFCLRNNWRCPDCNRVFLKNSEEASSHWHCDVSSCPVVDASTSPPASANGDNIVSKQKHDAYYHEATRCPACNERCTSVFELARHRTSTCPYKEILCQFCHLLVPQGRTIPSSDTTYTTTTEPSQPYDLPATISHDLSHPIPATTSHDLSHPISPTTSHDPSLPSAPAAEVALTNLTPHELSEGSRTSDCDICHRPVRLRDLSTHLQLHALDNAAKPPPTVCRNVNCGRTVPRGANGMGAEVGLCDTCFGPLYVSQYDPERKALSRRVERRYLTQLLAGCGKGFCTNEFCKTGRGNLGIPAIGGAKDAVAAVGEFVKGVKKDGEGGPLHFCVDEASQGRKKVAEEKGREVSVGGWRMEWWVKALETERGDVKGAASWLERFAPRG</sequence>
<feature type="domain" description="Ubiquitin-protein ligase E3A N-terminal zinc-binding" evidence="5">
    <location>
        <begin position="736"/>
        <end position="760"/>
    </location>
</feature>
<feature type="region of interest" description="Disordered" evidence="3">
    <location>
        <begin position="597"/>
        <end position="631"/>
    </location>
</feature>
<dbReference type="GeneID" id="54421806"/>
<dbReference type="Pfam" id="PF23580">
    <property type="entry name" value="Znf_XAF1_N"/>
    <property type="match status" value="1"/>
</dbReference>
<reference evidence="10" key="3">
    <citation type="submission" date="2025-04" db="UniProtKB">
        <authorList>
            <consortium name="RefSeq"/>
        </authorList>
    </citation>
    <scope>IDENTIFICATION</scope>
    <source>
        <strain evidence="10">CBS 781.70</strain>
    </source>
</reference>
<dbReference type="InterPro" id="IPR055417">
    <property type="entry name" value="UFD1_N1"/>
</dbReference>
<dbReference type="InterPro" id="IPR042299">
    <property type="entry name" value="Ufd1-like_Nn"/>
</dbReference>
<dbReference type="PANTHER" id="PTHR12555:SF15">
    <property type="entry name" value="FUSION DEGRADATION PROTEIN (UFD1), PUTATIVE (AFU_ORTHOLOGUE AFUA_4G04640)-RELATED"/>
    <property type="match status" value="1"/>
</dbReference>
<dbReference type="InterPro" id="IPR055418">
    <property type="entry name" value="UFD1_N2"/>
</dbReference>
<dbReference type="Gene3D" id="3.10.330.10">
    <property type="match status" value="1"/>
</dbReference>
<evidence type="ECO:0000313" key="9">
    <source>
        <dbReference type="Proteomes" id="UP000504638"/>
    </source>
</evidence>
<dbReference type="Pfam" id="PF03152">
    <property type="entry name" value="UFD1_N1"/>
    <property type="match status" value="1"/>
</dbReference>
<feature type="compositionally biased region" description="Polar residues" evidence="3">
    <location>
        <begin position="609"/>
        <end position="626"/>
    </location>
</feature>
<dbReference type="RefSeq" id="XP_033534524.1">
    <property type="nucleotide sequence ID" value="XM_033681236.1"/>
</dbReference>
<name>A0A6G1G4A5_9PEZI</name>
<dbReference type="GO" id="GO:0036503">
    <property type="term" value="P:ERAD pathway"/>
    <property type="evidence" value="ECO:0007669"/>
    <property type="project" value="TreeGrafter"/>
</dbReference>
<feature type="compositionally biased region" description="Polar residues" evidence="3">
    <location>
        <begin position="47"/>
        <end position="60"/>
    </location>
</feature>